<dbReference type="RefSeq" id="WP_145770998.1">
    <property type="nucleotide sequence ID" value="NZ_LR778301.1"/>
</dbReference>
<dbReference type="EMBL" id="LR778301">
    <property type="protein sequence ID" value="CAB1370050.1"/>
    <property type="molecule type" value="Genomic_DNA"/>
</dbReference>
<name>A0A6S6Y411_9PROT</name>
<protein>
    <submittedName>
        <fullName evidence="1">Uncharacterized protein</fullName>
    </submittedName>
</protein>
<sequence length="181" mass="19849">MRWLGLLLVLLLGSARADEPVSICYGYGCAHQVTAIFAEGQLVPLLARLDEARDGEVEKAALADAIGQLYGWAGQQTPIRGDKGGNYADEGRRGAMDCIDHATTTTRLLKLLEARGGLHFHRVTEPVRRTRWMIFEHYSAAIVALDGEARQYAVDSWFVDNGQPAVILPLEEWMDGGGPDV</sequence>
<organism evidence="1 2">
    <name type="scientific">Denitratisoma oestradiolicum</name>
    <dbReference type="NCBI Taxonomy" id="311182"/>
    <lineage>
        <taxon>Bacteria</taxon>
        <taxon>Pseudomonadati</taxon>
        <taxon>Pseudomonadota</taxon>
        <taxon>Betaproteobacteria</taxon>
        <taxon>Nitrosomonadales</taxon>
        <taxon>Sterolibacteriaceae</taxon>
        <taxon>Denitratisoma</taxon>
    </lineage>
</organism>
<dbReference type="Proteomes" id="UP000515733">
    <property type="component" value="Chromosome"/>
</dbReference>
<dbReference type="KEGG" id="doe:DENOEST_2891"/>
<accession>A0A6S6Y411</accession>
<evidence type="ECO:0000313" key="2">
    <source>
        <dbReference type="Proteomes" id="UP000515733"/>
    </source>
</evidence>
<keyword evidence="2" id="KW-1185">Reference proteome</keyword>
<evidence type="ECO:0000313" key="1">
    <source>
        <dbReference type="EMBL" id="CAB1370050.1"/>
    </source>
</evidence>
<proteinExistence type="predicted"/>
<reference evidence="1 2" key="1">
    <citation type="submission" date="2020-03" db="EMBL/GenBank/DDBJ databases">
        <authorList>
            <consortium name="Genoscope - CEA"/>
            <person name="William W."/>
        </authorList>
    </citation>
    <scope>NUCLEOTIDE SEQUENCE [LARGE SCALE GENOMIC DNA]</scope>
    <source>
        <strain evidence="2">DSM 16959</strain>
    </source>
</reference>
<gene>
    <name evidence="1" type="ORF">DENOEST_2891</name>
</gene>
<dbReference type="OrthoDB" id="6117634at2"/>
<dbReference type="AlphaFoldDB" id="A0A6S6Y411"/>